<dbReference type="PANTHER" id="PTHR30055:SF148">
    <property type="entry name" value="TETR-FAMILY TRANSCRIPTIONAL REGULATOR"/>
    <property type="match status" value="1"/>
</dbReference>
<feature type="DNA-binding region" description="H-T-H motif" evidence="4">
    <location>
        <begin position="56"/>
        <end position="75"/>
    </location>
</feature>
<comment type="caution">
    <text evidence="7">The sequence shown here is derived from an EMBL/GenBank/DDBJ whole genome shotgun (WGS) entry which is preliminary data.</text>
</comment>
<dbReference type="InterPro" id="IPR050109">
    <property type="entry name" value="HTH-type_TetR-like_transc_reg"/>
</dbReference>
<gene>
    <name evidence="7" type="ORF">AOQ72_22860</name>
</gene>
<name>A0A0R3C8Q7_9BRAD</name>
<dbReference type="Proteomes" id="UP000051380">
    <property type="component" value="Unassembled WGS sequence"/>
</dbReference>
<evidence type="ECO:0000313" key="8">
    <source>
        <dbReference type="Proteomes" id="UP000051380"/>
    </source>
</evidence>
<evidence type="ECO:0000256" key="5">
    <source>
        <dbReference type="SAM" id="MobiDB-lite"/>
    </source>
</evidence>
<evidence type="ECO:0000256" key="4">
    <source>
        <dbReference type="PROSITE-ProRule" id="PRU00335"/>
    </source>
</evidence>
<feature type="region of interest" description="Disordered" evidence="5">
    <location>
        <begin position="1"/>
        <end position="32"/>
    </location>
</feature>
<dbReference type="InterPro" id="IPR001647">
    <property type="entry name" value="HTH_TetR"/>
</dbReference>
<evidence type="ECO:0000313" key="7">
    <source>
        <dbReference type="EMBL" id="KRP94085.1"/>
    </source>
</evidence>
<evidence type="ECO:0000256" key="2">
    <source>
        <dbReference type="ARBA" id="ARBA00023125"/>
    </source>
</evidence>
<sequence length="214" mass="23267">MPGPCVRRPGVAMAKDGREEAERAPRRGRPRSIETTNAILESAYALMATTGLAATTIDAIARHSSVSKMTIYKWWPSREALLIDAFLHHASQMLPLPPASAGTPAARARRHAAAYAEALQGEFGKVQLAVVSECISKTGSAELFYARYLQFRRDALVDMIAAGQKDGSIQAEGPPENLYDAIYGSLFYRYIFGIAPITPGYARSLVDLVLRPKG</sequence>
<dbReference type="Gene3D" id="1.10.357.10">
    <property type="entry name" value="Tetracycline Repressor, domain 2"/>
    <property type="match status" value="1"/>
</dbReference>
<keyword evidence="3" id="KW-0804">Transcription</keyword>
<dbReference type="PRINTS" id="PR00455">
    <property type="entry name" value="HTHTETR"/>
</dbReference>
<dbReference type="PROSITE" id="PS50977">
    <property type="entry name" value="HTH_TETR_2"/>
    <property type="match status" value="1"/>
</dbReference>
<dbReference type="AlphaFoldDB" id="A0A0R3C8Q7"/>
<dbReference type="GO" id="GO:0003700">
    <property type="term" value="F:DNA-binding transcription factor activity"/>
    <property type="evidence" value="ECO:0007669"/>
    <property type="project" value="TreeGrafter"/>
</dbReference>
<dbReference type="Pfam" id="PF00440">
    <property type="entry name" value="TetR_N"/>
    <property type="match status" value="1"/>
</dbReference>
<evidence type="ECO:0000256" key="3">
    <source>
        <dbReference type="ARBA" id="ARBA00023163"/>
    </source>
</evidence>
<protein>
    <submittedName>
        <fullName evidence="7">Transcriptional regulator</fullName>
    </submittedName>
</protein>
<dbReference type="InterPro" id="IPR011075">
    <property type="entry name" value="TetR_C"/>
</dbReference>
<accession>A0A0R3C8Q7</accession>
<dbReference type="STRING" id="108015.GA0061099_1003373"/>
<dbReference type="EMBL" id="LJYF01000029">
    <property type="protein sequence ID" value="KRP94085.1"/>
    <property type="molecule type" value="Genomic_DNA"/>
</dbReference>
<keyword evidence="2 4" id="KW-0238">DNA-binding</keyword>
<dbReference type="Pfam" id="PF16859">
    <property type="entry name" value="TetR_C_11"/>
    <property type="match status" value="1"/>
</dbReference>
<feature type="domain" description="HTH tetR-type" evidence="6">
    <location>
        <begin position="33"/>
        <end position="93"/>
    </location>
</feature>
<evidence type="ECO:0000256" key="1">
    <source>
        <dbReference type="ARBA" id="ARBA00023015"/>
    </source>
</evidence>
<dbReference type="GO" id="GO:0000976">
    <property type="term" value="F:transcription cis-regulatory region binding"/>
    <property type="evidence" value="ECO:0007669"/>
    <property type="project" value="TreeGrafter"/>
</dbReference>
<feature type="compositionally biased region" description="Basic and acidic residues" evidence="5">
    <location>
        <begin position="15"/>
        <end position="25"/>
    </location>
</feature>
<evidence type="ECO:0000259" key="6">
    <source>
        <dbReference type="PROSITE" id="PS50977"/>
    </source>
</evidence>
<dbReference type="SUPFAM" id="SSF46689">
    <property type="entry name" value="Homeodomain-like"/>
    <property type="match status" value="1"/>
</dbReference>
<dbReference type="PANTHER" id="PTHR30055">
    <property type="entry name" value="HTH-TYPE TRANSCRIPTIONAL REGULATOR RUTR"/>
    <property type="match status" value="1"/>
</dbReference>
<dbReference type="InterPro" id="IPR009057">
    <property type="entry name" value="Homeodomain-like_sf"/>
</dbReference>
<dbReference type="Gene3D" id="1.10.10.60">
    <property type="entry name" value="Homeodomain-like"/>
    <property type="match status" value="1"/>
</dbReference>
<reference evidence="7 8" key="1">
    <citation type="submission" date="2015-09" db="EMBL/GenBank/DDBJ databases">
        <title>Draft Genome Sequence of the Strain BR 3267 (Bradyrhizobium yuanmingense) recommended as inoculant for cowpea in Brazil.</title>
        <authorList>
            <person name="Simoes-Araujo J.L."/>
            <person name="Zilli J.E."/>
        </authorList>
    </citation>
    <scope>NUCLEOTIDE SEQUENCE [LARGE SCALE GENOMIC DNA]</scope>
    <source>
        <strain evidence="7 8">BR3267</strain>
    </source>
</reference>
<dbReference type="InterPro" id="IPR036271">
    <property type="entry name" value="Tet_transcr_reg_TetR-rel_C_sf"/>
</dbReference>
<organism evidence="7 8">
    <name type="scientific">Bradyrhizobium yuanmingense</name>
    <dbReference type="NCBI Taxonomy" id="108015"/>
    <lineage>
        <taxon>Bacteria</taxon>
        <taxon>Pseudomonadati</taxon>
        <taxon>Pseudomonadota</taxon>
        <taxon>Alphaproteobacteria</taxon>
        <taxon>Hyphomicrobiales</taxon>
        <taxon>Nitrobacteraceae</taxon>
        <taxon>Bradyrhizobium</taxon>
    </lineage>
</organism>
<dbReference type="SUPFAM" id="SSF48498">
    <property type="entry name" value="Tetracyclin repressor-like, C-terminal domain"/>
    <property type="match status" value="1"/>
</dbReference>
<keyword evidence="1" id="KW-0805">Transcription regulation</keyword>
<proteinExistence type="predicted"/>